<evidence type="ECO:0000313" key="2">
    <source>
        <dbReference type="Proteomes" id="UP000814140"/>
    </source>
</evidence>
<organism evidence="1 2">
    <name type="scientific">Artomyces pyxidatus</name>
    <dbReference type="NCBI Taxonomy" id="48021"/>
    <lineage>
        <taxon>Eukaryota</taxon>
        <taxon>Fungi</taxon>
        <taxon>Dikarya</taxon>
        <taxon>Basidiomycota</taxon>
        <taxon>Agaricomycotina</taxon>
        <taxon>Agaricomycetes</taxon>
        <taxon>Russulales</taxon>
        <taxon>Auriscalpiaceae</taxon>
        <taxon>Artomyces</taxon>
    </lineage>
</organism>
<accession>A0ACB8SPF3</accession>
<name>A0ACB8SPF3_9AGAM</name>
<reference evidence="1" key="1">
    <citation type="submission" date="2021-03" db="EMBL/GenBank/DDBJ databases">
        <authorList>
            <consortium name="DOE Joint Genome Institute"/>
            <person name="Ahrendt S."/>
            <person name="Looney B.P."/>
            <person name="Miyauchi S."/>
            <person name="Morin E."/>
            <person name="Drula E."/>
            <person name="Courty P.E."/>
            <person name="Chicoki N."/>
            <person name="Fauchery L."/>
            <person name="Kohler A."/>
            <person name="Kuo A."/>
            <person name="Labutti K."/>
            <person name="Pangilinan J."/>
            <person name="Lipzen A."/>
            <person name="Riley R."/>
            <person name="Andreopoulos W."/>
            <person name="He G."/>
            <person name="Johnson J."/>
            <person name="Barry K.W."/>
            <person name="Grigoriev I.V."/>
            <person name="Nagy L."/>
            <person name="Hibbett D."/>
            <person name="Henrissat B."/>
            <person name="Matheny P.B."/>
            <person name="Labbe J."/>
            <person name="Martin F."/>
        </authorList>
    </citation>
    <scope>NUCLEOTIDE SEQUENCE</scope>
    <source>
        <strain evidence="1">HHB10654</strain>
    </source>
</reference>
<reference evidence="1" key="2">
    <citation type="journal article" date="2022" name="New Phytol.">
        <title>Evolutionary transition to the ectomycorrhizal habit in the genomes of a hyperdiverse lineage of mushroom-forming fungi.</title>
        <authorList>
            <person name="Looney B."/>
            <person name="Miyauchi S."/>
            <person name="Morin E."/>
            <person name="Drula E."/>
            <person name="Courty P.E."/>
            <person name="Kohler A."/>
            <person name="Kuo A."/>
            <person name="LaButti K."/>
            <person name="Pangilinan J."/>
            <person name="Lipzen A."/>
            <person name="Riley R."/>
            <person name="Andreopoulos W."/>
            <person name="He G."/>
            <person name="Johnson J."/>
            <person name="Nolan M."/>
            <person name="Tritt A."/>
            <person name="Barry K.W."/>
            <person name="Grigoriev I.V."/>
            <person name="Nagy L.G."/>
            <person name="Hibbett D."/>
            <person name="Henrissat B."/>
            <person name="Matheny P.B."/>
            <person name="Labbe J."/>
            <person name="Martin F.M."/>
        </authorList>
    </citation>
    <scope>NUCLEOTIDE SEQUENCE</scope>
    <source>
        <strain evidence="1">HHB10654</strain>
    </source>
</reference>
<dbReference type="Proteomes" id="UP000814140">
    <property type="component" value="Unassembled WGS sequence"/>
</dbReference>
<keyword evidence="2" id="KW-1185">Reference proteome</keyword>
<comment type="caution">
    <text evidence="1">The sequence shown here is derived from an EMBL/GenBank/DDBJ whole genome shotgun (WGS) entry which is preliminary data.</text>
</comment>
<gene>
    <name evidence="1" type="ORF">BV25DRAFT_1359506</name>
</gene>
<sequence length="427" mass="46328">MSSVAQLEKQKGNDAFKAHNYDAALQHYTDAMTMDPSDPVYVLNRCMTNIKLERWSDAESDATAALEMDSGNAKAFYRRSVSRTKQGDFSGARLDIQAYADAGGEMKTVVEMNTVNSAAEAAAVLQSDDHSTRYIVADAGTKGLGAFATRAFQRGDLILAERPLYTVRNRIGSGSSSPRDVEAAVSSLSPAARAAFMALAHTGERSAVAIHAANAFSASDNASILCPRAARFNHSCAPNARYSWHAGSGAFRIYALRAVAAGDELLVSYISARGVYGSARGERQARLRAWGFECACDACARTGEALRASDARRRTIARLWESVPHYGPRESAGRIAAIVRGVRMMREEGYAADEDDFTQDAAVMCAHHSDWAAARYWGRKTYEARAAEFGGDSQLRALDPQTQMFLLNPEAHEMAGLGRREVLSARL</sequence>
<proteinExistence type="predicted"/>
<dbReference type="EMBL" id="MU277244">
    <property type="protein sequence ID" value="KAI0057661.1"/>
    <property type="molecule type" value="Genomic_DNA"/>
</dbReference>
<protein>
    <submittedName>
        <fullName evidence="1">SET domain-containing protein</fullName>
    </submittedName>
</protein>
<evidence type="ECO:0000313" key="1">
    <source>
        <dbReference type="EMBL" id="KAI0057661.1"/>
    </source>
</evidence>